<evidence type="ECO:0000256" key="1">
    <source>
        <dbReference type="SAM" id="Coils"/>
    </source>
</evidence>
<evidence type="ECO:0000256" key="2">
    <source>
        <dbReference type="SAM" id="MobiDB-lite"/>
    </source>
</evidence>
<dbReference type="InterPro" id="IPR042569">
    <property type="entry name" value="RAC_head_sf"/>
</dbReference>
<dbReference type="PROSITE" id="PS50090">
    <property type="entry name" value="MYB_LIKE"/>
    <property type="match status" value="1"/>
</dbReference>
<evidence type="ECO:0008006" key="7">
    <source>
        <dbReference type="Google" id="ProtNLM"/>
    </source>
</evidence>
<feature type="domain" description="SANT" evidence="4">
    <location>
        <begin position="496"/>
        <end position="555"/>
    </location>
</feature>
<feature type="coiled-coil region" evidence="1">
    <location>
        <begin position="355"/>
        <end position="382"/>
    </location>
</feature>
<evidence type="ECO:0000313" key="6">
    <source>
        <dbReference type="Proteomes" id="UP001626550"/>
    </source>
</evidence>
<dbReference type="PANTHER" id="PTHR43999:SF1">
    <property type="entry name" value="DNAJ HOMOLOG SUBFAMILY C MEMBER 2"/>
    <property type="match status" value="1"/>
</dbReference>
<comment type="caution">
    <text evidence="5">The sequence shown here is derived from an EMBL/GenBank/DDBJ whole genome shotgun (WGS) entry which is preliminary data.</text>
</comment>
<dbReference type="Pfam" id="PF23082">
    <property type="entry name" value="Myb_DNA-binding_2"/>
    <property type="match status" value="1"/>
</dbReference>
<reference evidence="5 6" key="1">
    <citation type="submission" date="2024-11" db="EMBL/GenBank/DDBJ databases">
        <title>Adaptive evolution of stress response genes in parasites aligns with host niche diversity.</title>
        <authorList>
            <person name="Hahn C."/>
            <person name="Resl P."/>
        </authorList>
    </citation>
    <scope>NUCLEOTIDE SEQUENCE [LARGE SCALE GENOMIC DNA]</scope>
    <source>
        <strain evidence="5">EGGRZ-B1_66</strain>
        <tissue evidence="5">Body</tissue>
    </source>
</reference>
<protein>
    <recommendedName>
        <fullName evidence="7">DnaJ homolog subfamily C member 2</fullName>
    </recommendedName>
</protein>
<keyword evidence="1" id="KW-0175">Coiled coil</keyword>
<sequence>MKKNFQVVVYDVHPQVTLVRDFIGYSDRYTVLEKEAESNFETDLAYLRSLDPVNWRENDHYAVLGLGKQRFRASDDDIRKACNLSIEVYILVAFEILGNTSRRFAFDCVDEISIDDSLPTVEEVKEDFFLHLRPAFQRNARWSKHQPLPDLGSHSSTFVEVEHFYSKWENFETIRDFSYLDEEEKDKGENRDHRRYIDKQNKGERAKRRAADTKRIRTLVEMARSHDPRLKAEQERLKREKEAKKAAKVEMVRQQQEEKLARIRMEQEIVERQRQEAEDEKRVTAERVKKERETEKAFLKDQRKRLKKNVFETNCYFNVDKLPTDSHEFEDHKIEITHEVEILCHALSGLELANFAEKLENLVSAEQKRELLKQEVDAHKKASVKETLKTADAAENGNASCATSKWSLEATQALIKAINLFPAGTNKRWEVIAQFVNQLIPGGGFSSREVLRHAKSLSSDDSNVKQETNSKAYENFSSSVKKSECCAEITTAIEAESIRPWTSEEQKILEKALKTVTPSTLLPSEDRWQKIADLVGTRTRKECMLRFKMLAEQVKAKKAAISATEAKFSR</sequence>
<dbReference type="InterPro" id="IPR044634">
    <property type="entry name" value="Zuotin/DnaJC2"/>
</dbReference>
<organism evidence="5 6">
    <name type="scientific">Cichlidogyrus casuarinus</name>
    <dbReference type="NCBI Taxonomy" id="1844966"/>
    <lineage>
        <taxon>Eukaryota</taxon>
        <taxon>Metazoa</taxon>
        <taxon>Spiralia</taxon>
        <taxon>Lophotrochozoa</taxon>
        <taxon>Platyhelminthes</taxon>
        <taxon>Monogenea</taxon>
        <taxon>Monopisthocotylea</taxon>
        <taxon>Dactylogyridea</taxon>
        <taxon>Ancyrocephalidae</taxon>
        <taxon>Cichlidogyrus</taxon>
    </lineage>
</organism>
<evidence type="ECO:0000259" key="3">
    <source>
        <dbReference type="PROSITE" id="PS50090"/>
    </source>
</evidence>
<name>A0ABD2PXT5_9PLAT</name>
<dbReference type="Gene3D" id="1.10.10.60">
    <property type="entry name" value="Homeodomain-like"/>
    <property type="match status" value="2"/>
</dbReference>
<dbReference type="SUPFAM" id="SSF46689">
    <property type="entry name" value="Homeodomain-like"/>
    <property type="match status" value="1"/>
</dbReference>
<accession>A0ABD2PXT5</accession>
<feature type="region of interest" description="Disordered" evidence="2">
    <location>
        <begin position="184"/>
        <end position="211"/>
    </location>
</feature>
<dbReference type="InterPro" id="IPR017884">
    <property type="entry name" value="SANT_dom"/>
</dbReference>
<evidence type="ECO:0000313" key="5">
    <source>
        <dbReference type="EMBL" id="KAL3312230.1"/>
    </source>
</evidence>
<keyword evidence="6" id="KW-1185">Reference proteome</keyword>
<dbReference type="InterPro" id="IPR054076">
    <property type="entry name" value="ZUO1-like_ZHD"/>
</dbReference>
<dbReference type="Proteomes" id="UP001626550">
    <property type="component" value="Unassembled WGS sequence"/>
</dbReference>
<evidence type="ECO:0000259" key="4">
    <source>
        <dbReference type="PROSITE" id="PS51293"/>
    </source>
</evidence>
<dbReference type="SMART" id="SM00717">
    <property type="entry name" value="SANT"/>
    <property type="match status" value="2"/>
</dbReference>
<feature type="domain" description="Myb-like" evidence="3">
    <location>
        <begin position="500"/>
        <end position="551"/>
    </location>
</feature>
<dbReference type="InterPro" id="IPR001005">
    <property type="entry name" value="SANT/Myb"/>
</dbReference>
<dbReference type="PROSITE" id="PS51293">
    <property type="entry name" value="SANT"/>
    <property type="match status" value="1"/>
</dbReference>
<dbReference type="Gene3D" id="1.10.8.840">
    <property type="entry name" value="Ribosome-associated complex head domain"/>
    <property type="match status" value="1"/>
</dbReference>
<dbReference type="PANTHER" id="PTHR43999">
    <property type="entry name" value="DNAJ HOMOLOG SUBFAMILY C MEMBER 2"/>
    <property type="match status" value="1"/>
</dbReference>
<feature type="coiled-coil region" evidence="1">
    <location>
        <begin position="230"/>
        <end position="309"/>
    </location>
</feature>
<dbReference type="Pfam" id="PF21884">
    <property type="entry name" value="ZUO1-like_ZHD"/>
    <property type="match status" value="1"/>
</dbReference>
<feature type="compositionally biased region" description="Basic and acidic residues" evidence="2">
    <location>
        <begin position="185"/>
        <end position="211"/>
    </location>
</feature>
<dbReference type="EMBL" id="JBJKFK010001789">
    <property type="protein sequence ID" value="KAL3312230.1"/>
    <property type="molecule type" value="Genomic_DNA"/>
</dbReference>
<dbReference type="AlphaFoldDB" id="A0ABD2PXT5"/>
<proteinExistence type="predicted"/>
<dbReference type="Pfam" id="PF00249">
    <property type="entry name" value="Myb_DNA-binding"/>
    <property type="match status" value="1"/>
</dbReference>
<dbReference type="CDD" id="cd00167">
    <property type="entry name" value="SANT"/>
    <property type="match status" value="1"/>
</dbReference>
<dbReference type="InterPro" id="IPR009057">
    <property type="entry name" value="Homeodomain-like_sf"/>
</dbReference>
<gene>
    <name evidence="5" type="ORF">Ciccas_009179</name>
</gene>